<dbReference type="PIRSF" id="PIRSF000332">
    <property type="entry name" value="FMO"/>
    <property type="match status" value="1"/>
</dbReference>
<keyword evidence="8" id="KW-1185">Reference proteome</keyword>
<dbReference type="AlphaFoldDB" id="A0AAV5J8B3"/>
<gene>
    <name evidence="7" type="ORF">SLEP1_g20486</name>
</gene>
<evidence type="ECO:0000256" key="5">
    <source>
        <dbReference type="ARBA" id="ARBA00023002"/>
    </source>
</evidence>
<name>A0AAV5J8B3_9ROSI</name>
<dbReference type="GO" id="GO:0050661">
    <property type="term" value="F:NADP binding"/>
    <property type="evidence" value="ECO:0007669"/>
    <property type="project" value="InterPro"/>
</dbReference>
<sequence length="529" mass="60143">MEKKVGIIGAGISGLLACKYTLEIGLNPVVFEATERVGGVWGHTIESTKLQNVKETYQFSDFRWPNSVKEAHPTHTQMMEYLESYARHFNLYQCIKFNSKVIDIDYVGESYEEMKSWDFWGGNGRAFGSKGKWHIRVQHTKNGTLEVYEADFVILCIGQFSGFPNIPEFGENQGPEIFHGKLMHSMEYSAMERPRSKELIRGKRVTIIGSHKSAVDIAAECANINGPDLPCTMIRRSCHWFLPSNYTTVFGISLGFLYGNRFSELTTHKPGETFLHCIFATLLSPLRWVISKFVEFYIKWNVPLKKHGMVPQHSFFEDISSCQIGMLPENFYDKVEEGSIVLKKAQSFAFCNQGLILDGEAKPLETDVVILATGYKGDLKLKSIFASQMFQELMMGSADSIVPLHRQIINPRIPGLAVIGYSESFSNLGSSEMKCQWLAHFLSGNFELPSIWDMEKEIRVWGDYIKKLAGRHYRRSCISNIYIWYCDQLCKDIGCRSRRKKGFLAELFEPYGPTDYAALSSVSTKSKTS</sequence>
<keyword evidence="2 6" id="KW-0285">Flavoprotein</keyword>
<dbReference type="Proteomes" id="UP001054252">
    <property type="component" value="Unassembled WGS sequence"/>
</dbReference>
<evidence type="ECO:0000256" key="1">
    <source>
        <dbReference type="ARBA" id="ARBA00009183"/>
    </source>
</evidence>
<evidence type="ECO:0000313" key="8">
    <source>
        <dbReference type="Proteomes" id="UP001054252"/>
    </source>
</evidence>
<dbReference type="EC" id="1.-.-.-" evidence="6"/>
<organism evidence="7 8">
    <name type="scientific">Rubroshorea leprosula</name>
    <dbReference type="NCBI Taxonomy" id="152421"/>
    <lineage>
        <taxon>Eukaryota</taxon>
        <taxon>Viridiplantae</taxon>
        <taxon>Streptophyta</taxon>
        <taxon>Embryophyta</taxon>
        <taxon>Tracheophyta</taxon>
        <taxon>Spermatophyta</taxon>
        <taxon>Magnoliopsida</taxon>
        <taxon>eudicotyledons</taxon>
        <taxon>Gunneridae</taxon>
        <taxon>Pentapetalae</taxon>
        <taxon>rosids</taxon>
        <taxon>malvids</taxon>
        <taxon>Malvales</taxon>
        <taxon>Dipterocarpaceae</taxon>
        <taxon>Rubroshorea</taxon>
    </lineage>
</organism>
<dbReference type="InterPro" id="IPR020946">
    <property type="entry name" value="Flavin_mOase-like"/>
</dbReference>
<dbReference type="EMBL" id="BPVZ01000029">
    <property type="protein sequence ID" value="GKV08916.1"/>
    <property type="molecule type" value="Genomic_DNA"/>
</dbReference>
<evidence type="ECO:0000256" key="6">
    <source>
        <dbReference type="RuleBase" id="RU361177"/>
    </source>
</evidence>
<comment type="cofactor">
    <cofactor evidence="6">
        <name>FAD</name>
        <dbReference type="ChEBI" id="CHEBI:57692"/>
    </cofactor>
</comment>
<dbReference type="FunFam" id="3.50.50.60:FF:000169">
    <property type="entry name" value="Flavin-containing monooxygenase"/>
    <property type="match status" value="1"/>
</dbReference>
<dbReference type="InterPro" id="IPR050346">
    <property type="entry name" value="FMO-like"/>
</dbReference>
<dbReference type="Pfam" id="PF00743">
    <property type="entry name" value="FMO-like"/>
    <property type="match status" value="1"/>
</dbReference>
<dbReference type="GO" id="GO:0004499">
    <property type="term" value="F:N,N-dimethylaniline monooxygenase activity"/>
    <property type="evidence" value="ECO:0007669"/>
    <property type="project" value="InterPro"/>
</dbReference>
<comment type="caution">
    <text evidence="7">The sequence shown here is derived from an EMBL/GenBank/DDBJ whole genome shotgun (WGS) entry which is preliminary data.</text>
</comment>
<keyword evidence="3 6" id="KW-0274">FAD</keyword>
<evidence type="ECO:0000256" key="2">
    <source>
        <dbReference type="ARBA" id="ARBA00022630"/>
    </source>
</evidence>
<dbReference type="InterPro" id="IPR036188">
    <property type="entry name" value="FAD/NAD-bd_sf"/>
</dbReference>
<proteinExistence type="inferred from homology"/>
<comment type="similarity">
    <text evidence="1 6">Belongs to the FMO family.</text>
</comment>
<dbReference type="PROSITE" id="PS51257">
    <property type="entry name" value="PROKAR_LIPOPROTEIN"/>
    <property type="match status" value="1"/>
</dbReference>
<keyword evidence="4" id="KW-0521">NADP</keyword>
<dbReference type="Gene3D" id="3.50.50.60">
    <property type="entry name" value="FAD/NAD(P)-binding domain"/>
    <property type="match status" value="2"/>
</dbReference>
<dbReference type="PANTHER" id="PTHR23023">
    <property type="entry name" value="DIMETHYLANILINE MONOOXYGENASE"/>
    <property type="match status" value="1"/>
</dbReference>
<evidence type="ECO:0000256" key="4">
    <source>
        <dbReference type="ARBA" id="ARBA00022857"/>
    </source>
</evidence>
<dbReference type="SUPFAM" id="SSF51905">
    <property type="entry name" value="FAD/NAD(P)-binding domain"/>
    <property type="match status" value="2"/>
</dbReference>
<dbReference type="InterPro" id="IPR000960">
    <property type="entry name" value="Flavin_mOase"/>
</dbReference>
<keyword evidence="5 6" id="KW-0560">Oxidoreductase</keyword>
<reference evidence="7 8" key="1">
    <citation type="journal article" date="2021" name="Commun. Biol.">
        <title>The genome of Shorea leprosula (Dipterocarpaceae) highlights the ecological relevance of drought in aseasonal tropical rainforests.</title>
        <authorList>
            <person name="Ng K.K.S."/>
            <person name="Kobayashi M.J."/>
            <person name="Fawcett J.A."/>
            <person name="Hatakeyama M."/>
            <person name="Paape T."/>
            <person name="Ng C.H."/>
            <person name="Ang C.C."/>
            <person name="Tnah L.H."/>
            <person name="Lee C.T."/>
            <person name="Nishiyama T."/>
            <person name="Sese J."/>
            <person name="O'Brien M.J."/>
            <person name="Copetti D."/>
            <person name="Mohd Noor M.I."/>
            <person name="Ong R.C."/>
            <person name="Putra M."/>
            <person name="Sireger I.Z."/>
            <person name="Indrioko S."/>
            <person name="Kosugi Y."/>
            <person name="Izuno A."/>
            <person name="Isagi Y."/>
            <person name="Lee S.L."/>
            <person name="Shimizu K.K."/>
        </authorList>
    </citation>
    <scope>NUCLEOTIDE SEQUENCE [LARGE SCALE GENOMIC DNA]</scope>
    <source>
        <strain evidence="7">214</strain>
    </source>
</reference>
<protein>
    <recommendedName>
        <fullName evidence="6">Flavin-containing monooxygenase</fullName>
        <ecNumber evidence="6">1.-.-.-</ecNumber>
    </recommendedName>
</protein>
<accession>A0AAV5J8B3</accession>
<keyword evidence="6" id="KW-0503">Monooxygenase</keyword>
<dbReference type="GO" id="GO:0050660">
    <property type="term" value="F:flavin adenine dinucleotide binding"/>
    <property type="evidence" value="ECO:0007669"/>
    <property type="project" value="InterPro"/>
</dbReference>
<evidence type="ECO:0000256" key="3">
    <source>
        <dbReference type="ARBA" id="ARBA00022827"/>
    </source>
</evidence>
<dbReference type="FunFam" id="3.50.50.60:FF:000403">
    <property type="entry name" value="Flavin-containing monooxygenase"/>
    <property type="match status" value="1"/>
</dbReference>
<evidence type="ECO:0000313" key="7">
    <source>
        <dbReference type="EMBL" id="GKV08916.1"/>
    </source>
</evidence>